<evidence type="ECO:0000256" key="2">
    <source>
        <dbReference type="ARBA" id="ARBA00022448"/>
    </source>
</evidence>
<dbReference type="Proteomes" id="UP001501556">
    <property type="component" value="Unassembled WGS sequence"/>
</dbReference>
<dbReference type="InterPro" id="IPR058647">
    <property type="entry name" value="BSH_CzcB-like"/>
</dbReference>
<dbReference type="NCBIfam" id="TIGR01730">
    <property type="entry name" value="RND_mfp"/>
    <property type="match status" value="1"/>
</dbReference>
<dbReference type="Pfam" id="PF25954">
    <property type="entry name" value="Beta-barrel_RND_2"/>
    <property type="match status" value="1"/>
</dbReference>
<evidence type="ECO:0000256" key="1">
    <source>
        <dbReference type="ARBA" id="ARBA00009477"/>
    </source>
</evidence>
<feature type="domain" description="CusB-like beta-barrel" evidence="4">
    <location>
        <begin position="214"/>
        <end position="289"/>
    </location>
</feature>
<evidence type="ECO:0000259" key="5">
    <source>
        <dbReference type="Pfam" id="PF25967"/>
    </source>
</evidence>
<reference evidence="8" key="1">
    <citation type="journal article" date="2019" name="Int. J. Syst. Evol. Microbiol.">
        <title>The Global Catalogue of Microorganisms (GCM) 10K type strain sequencing project: providing services to taxonomists for standard genome sequencing and annotation.</title>
        <authorList>
            <consortium name="The Broad Institute Genomics Platform"/>
            <consortium name="The Broad Institute Genome Sequencing Center for Infectious Disease"/>
            <person name="Wu L."/>
            <person name="Ma J."/>
        </authorList>
    </citation>
    <scope>NUCLEOTIDE SEQUENCE [LARGE SCALE GENOMIC DNA]</scope>
    <source>
        <strain evidence="8">JCM 17217</strain>
    </source>
</reference>
<evidence type="ECO:0000259" key="6">
    <source>
        <dbReference type="Pfam" id="PF25973"/>
    </source>
</evidence>
<dbReference type="InterPro" id="IPR058792">
    <property type="entry name" value="Beta-barrel_RND_2"/>
</dbReference>
<evidence type="ECO:0000313" key="8">
    <source>
        <dbReference type="Proteomes" id="UP001501556"/>
    </source>
</evidence>
<dbReference type="InterPro" id="IPR006143">
    <property type="entry name" value="RND_pump_MFP"/>
</dbReference>
<keyword evidence="8" id="KW-1185">Reference proteome</keyword>
<dbReference type="RefSeq" id="WP_345127391.1">
    <property type="nucleotide sequence ID" value="NZ_BAABDI010000046.1"/>
</dbReference>
<feature type="domain" description="CzcB-like barrel-sandwich hybrid" evidence="6">
    <location>
        <begin position="69"/>
        <end position="210"/>
    </location>
</feature>
<organism evidence="7 8">
    <name type="scientific">Hymenobacter antarcticus</name>
    <dbReference type="NCBI Taxonomy" id="486270"/>
    <lineage>
        <taxon>Bacteria</taxon>
        <taxon>Pseudomonadati</taxon>
        <taxon>Bacteroidota</taxon>
        <taxon>Cytophagia</taxon>
        <taxon>Cytophagales</taxon>
        <taxon>Hymenobacteraceae</taxon>
        <taxon>Hymenobacter</taxon>
    </lineage>
</organism>
<dbReference type="InterPro" id="IPR051909">
    <property type="entry name" value="MFP_Cation_Efflux"/>
</dbReference>
<keyword evidence="3" id="KW-0732">Signal</keyword>
<evidence type="ECO:0000256" key="3">
    <source>
        <dbReference type="SAM" id="SignalP"/>
    </source>
</evidence>
<comment type="caution">
    <text evidence="7">The sequence shown here is derived from an EMBL/GenBank/DDBJ whole genome shotgun (WGS) entry which is preliminary data.</text>
</comment>
<feature type="domain" description="Multidrug resistance protein MdtA-like C-terminal permuted SH3" evidence="5">
    <location>
        <begin position="298"/>
        <end position="350"/>
    </location>
</feature>
<evidence type="ECO:0000259" key="4">
    <source>
        <dbReference type="Pfam" id="PF25954"/>
    </source>
</evidence>
<keyword evidence="2" id="KW-0813">Transport</keyword>
<dbReference type="SUPFAM" id="SSF111369">
    <property type="entry name" value="HlyD-like secretion proteins"/>
    <property type="match status" value="1"/>
</dbReference>
<name>A0ABP7R3U5_9BACT</name>
<dbReference type="Gene3D" id="2.40.420.20">
    <property type="match status" value="1"/>
</dbReference>
<gene>
    <name evidence="7" type="ORF">GCM10022407_40590</name>
</gene>
<dbReference type="EMBL" id="BAABDI010000046">
    <property type="protein sequence ID" value="GAA3992050.1"/>
    <property type="molecule type" value="Genomic_DNA"/>
</dbReference>
<dbReference type="InterPro" id="IPR058627">
    <property type="entry name" value="MdtA-like_C"/>
</dbReference>
<dbReference type="Gene3D" id="2.40.50.100">
    <property type="match status" value="1"/>
</dbReference>
<dbReference type="Pfam" id="PF25973">
    <property type="entry name" value="BSH_CzcB"/>
    <property type="match status" value="1"/>
</dbReference>
<proteinExistence type="inferred from homology"/>
<protein>
    <submittedName>
        <fullName evidence="7">Efflux RND transporter periplasmic adaptor subunit</fullName>
    </submittedName>
</protein>
<dbReference type="Gene3D" id="2.40.30.170">
    <property type="match status" value="1"/>
</dbReference>
<feature type="signal peptide" evidence="3">
    <location>
        <begin position="1"/>
        <end position="17"/>
    </location>
</feature>
<sequence length="362" mass="40146">MKSISLGCLLPLGLLLAACSHSQPEAAPAPLTFVLSNTILRQLELDTVRREPVRRELSLSGLITSNGDRTARVFPLVGGVVEDLHVELGDRVSKGQVLAVIRSGEIADLQNQSSAAGTDLAIARKNLQVLEDQFAAGLASERDVVLAREELKKAVGNTGKSRKQLGVYGVTADGKYTLRAPISGFITEKNVTENMQYNDSNVDNFFTIADLDDVWIMADVFESDIAQVQEGYAADVTTLSYPDEHFLGKIDKVFNVLDPESRVMKVRIRLPNPGYRLKPQMYASVRVRHTEARQLLAVPARCVIFDKNRHFVLVYKDKRHVQTREVELANTVGEVSYVRSGLQAGERIITRNQLLVYDQLND</sequence>
<comment type="similarity">
    <text evidence="1">Belongs to the membrane fusion protein (MFP) (TC 8.A.1) family.</text>
</comment>
<accession>A0ABP7R3U5</accession>
<dbReference type="PROSITE" id="PS51257">
    <property type="entry name" value="PROKAR_LIPOPROTEIN"/>
    <property type="match status" value="1"/>
</dbReference>
<dbReference type="PANTHER" id="PTHR30097:SF4">
    <property type="entry name" value="SLR6042 PROTEIN"/>
    <property type="match status" value="1"/>
</dbReference>
<dbReference type="Pfam" id="PF25967">
    <property type="entry name" value="RND-MFP_C"/>
    <property type="match status" value="1"/>
</dbReference>
<dbReference type="PANTHER" id="PTHR30097">
    <property type="entry name" value="CATION EFFLUX SYSTEM PROTEIN CUSB"/>
    <property type="match status" value="1"/>
</dbReference>
<feature type="chain" id="PRO_5047201325" evidence="3">
    <location>
        <begin position="18"/>
        <end position="362"/>
    </location>
</feature>
<evidence type="ECO:0000313" key="7">
    <source>
        <dbReference type="EMBL" id="GAA3992050.1"/>
    </source>
</evidence>